<evidence type="ECO:0000256" key="1">
    <source>
        <dbReference type="SAM" id="MobiDB-lite"/>
    </source>
</evidence>
<dbReference type="OrthoDB" id="4586300at2759"/>
<dbReference type="EMBL" id="ML978066">
    <property type="protein sequence ID" value="KAF2021079.1"/>
    <property type="molecule type" value="Genomic_DNA"/>
</dbReference>
<feature type="compositionally biased region" description="Low complexity" evidence="1">
    <location>
        <begin position="281"/>
        <end position="291"/>
    </location>
</feature>
<accession>A0A6A5Y709</accession>
<reference evidence="2" key="1">
    <citation type="journal article" date="2020" name="Stud. Mycol.">
        <title>101 Dothideomycetes genomes: a test case for predicting lifestyles and emergence of pathogens.</title>
        <authorList>
            <person name="Haridas S."/>
            <person name="Albert R."/>
            <person name="Binder M."/>
            <person name="Bloem J."/>
            <person name="Labutti K."/>
            <person name="Salamov A."/>
            <person name="Andreopoulos B."/>
            <person name="Baker S."/>
            <person name="Barry K."/>
            <person name="Bills G."/>
            <person name="Bluhm B."/>
            <person name="Cannon C."/>
            <person name="Castanera R."/>
            <person name="Culley D."/>
            <person name="Daum C."/>
            <person name="Ezra D."/>
            <person name="Gonzalez J."/>
            <person name="Henrissat B."/>
            <person name="Kuo A."/>
            <person name="Liang C."/>
            <person name="Lipzen A."/>
            <person name="Lutzoni F."/>
            <person name="Magnuson J."/>
            <person name="Mondo S."/>
            <person name="Nolan M."/>
            <person name="Ohm R."/>
            <person name="Pangilinan J."/>
            <person name="Park H.-J."/>
            <person name="Ramirez L."/>
            <person name="Alfaro M."/>
            <person name="Sun H."/>
            <person name="Tritt A."/>
            <person name="Yoshinaga Y."/>
            <person name="Zwiers L.-H."/>
            <person name="Turgeon B."/>
            <person name="Goodwin S."/>
            <person name="Spatafora J."/>
            <person name="Crous P."/>
            <person name="Grigoriev I."/>
        </authorList>
    </citation>
    <scope>NUCLEOTIDE SEQUENCE</scope>
    <source>
        <strain evidence="2">CBS 175.79</strain>
    </source>
</reference>
<feature type="compositionally biased region" description="Basic and acidic residues" evidence="1">
    <location>
        <begin position="376"/>
        <end position="394"/>
    </location>
</feature>
<feature type="compositionally biased region" description="Basic and acidic residues" evidence="1">
    <location>
        <begin position="460"/>
        <end position="479"/>
    </location>
</feature>
<organism evidence="2 3">
    <name type="scientific">Aaosphaeria arxii CBS 175.79</name>
    <dbReference type="NCBI Taxonomy" id="1450172"/>
    <lineage>
        <taxon>Eukaryota</taxon>
        <taxon>Fungi</taxon>
        <taxon>Dikarya</taxon>
        <taxon>Ascomycota</taxon>
        <taxon>Pezizomycotina</taxon>
        <taxon>Dothideomycetes</taxon>
        <taxon>Pleosporomycetidae</taxon>
        <taxon>Pleosporales</taxon>
        <taxon>Pleosporales incertae sedis</taxon>
        <taxon>Aaosphaeria</taxon>
    </lineage>
</organism>
<name>A0A6A5Y709_9PLEO</name>
<proteinExistence type="predicted"/>
<dbReference type="AlphaFoldDB" id="A0A6A5Y709"/>
<dbReference type="RefSeq" id="XP_033389418.1">
    <property type="nucleotide sequence ID" value="XM_033533467.1"/>
</dbReference>
<protein>
    <submittedName>
        <fullName evidence="2">Uncharacterized protein</fullName>
    </submittedName>
</protein>
<feature type="region of interest" description="Disordered" evidence="1">
    <location>
        <begin position="165"/>
        <end position="188"/>
    </location>
</feature>
<dbReference type="GeneID" id="54290864"/>
<feature type="region of interest" description="Disordered" evidence="1">
    <location>
        <begin position="351"/>
        <end position="404"/>
    </location>
</feature>
<dbReference type="Proteomes" id="UP000799778">
    <property type="component" value="Unassembled WGS sequence"/>
</dbReference>
<gene>
    <name evidence="2" type="ORF">BU24DRAFT_487575</name>
</gene>
<evidence type="ECO:0000313" key="2">
    <source>
        <dbReference type="EMBL" id="KAF2021079.1"/>
    </source>
</evidence>
<feature type="region of interest" description="Disordered" evidence="1">
    <location>
        <begin position="460"/>
        <end position="503"/>
    </location>
</feature>
<sequence>MPHDNNDNTNGRRSDHGDVENNPFIAFRRFADSHVSSLMNTVFTLPATLANYNNAYHAREQCLFGHADPEKCERLRRLENKTVELAEHGRELYRTGDVQAVLAKSDELLSLEREADELRRNIVEDARGVGSVEMEKYNSIEQNGKTSKCEDRHWNWSWNWEYPKSNNGHGRTNRDDEDDCTWPGRERNQEKAYREEDVRKQFDEEWEQMDANWKRLRRYMQDERAYAFRDEPRVWSWSFRWPPPADSSTDNNMQLERQERSGGESFGTFMDEVSRMFFQHPSPSSYEPYSPQTLEGDRRLQSTGIQWRDAYEDLMRTERGLELMDKSQLGQSRHLPYHQWSRRFLYPDFARPSGSPIPSHGQTPGRVPWEGEEANDEPHYEYAHDHEDQHDEPASPKIQDSQNQETELDAYERLLDPTNQPIRNSGDNQPSILSTLTTTERTVSPDGTITTKVVLKKRFSDGKEETSETTHTQHGEENVNKTYVPEQKNTVNEKKNSGWFWSG</sequence>
<keyword evidence="3" id="KW-1185">Reference proteome</keyword>
<feature type="compositionally biased region" description="Polar residues" evidence="1">
    <location>
        <begin position="246"/>
        <end position="255"/>
    </location>
</feature>
<feature type="region of interest" description="Disordered" evidence="1">
    <location>
        <begin position="246"/>
        <end position="266"/>
    </location>
</feature>
<evidence type="ECO:0000313" key="3">
    <source>
        <dbReference type="Proteomes" id="UP000799778"/>
    </source>
</evidence>
<feature type="region of interest" description="Disordered" evidence="1">
    <location>
        <begin position="280"/>
        <end position="301"/>
    </location>
</feature>